<evidence type="ECO:0000313" key="1">
    <source>
        <dbReference type="EMBL" id="MFH7515151.1"/>
    </source>
</evidence>
<reference evidence="1 2" key="1">
    <citation type="submission" date="2023-08" db="EMBL/GenBank/DDBJ databases">
        <title>Genomic and mutational analysis of Pseudomonas syringae pv. tagetis EB037 pathogenicity on sunflower.</title>
        <authorList>
            <person name="Maul J.E."/>
        </authorList>
    </citation>
    <scope>NUCLEOTIDE SEQUENCE [LARGE SCALE GENOMIC DNA]</scope>
    <source>
        <strain evidence="1 2">EB037_T1</strain>
    </source>
</reference>
<organism evidence="1 2">
    <name type="scientific">Pseudomonas syringae pv. tagetis</name>
    <dbReference type="NCBI Taxonomy" id="129140"/>
    <lineage>
        <taxon>Bacteria</taxon>
        <taxon>Pseudomonadati</taxon>
        <taxon>Pseudomonadota</taxon>
        <taxon>Gammaproteobacteria</taxon>
        <taxon>Pseudomonadales</taxon>
        <taxon>Pseudomonadaceae</taxon>
        <taxon>Pseudomonas</taxon>
    </lineage>
</organism>
<keyword evidence="2" id="KW-1185">Reference proteome</keyword>
<name>A0ABW7NIR6_9PSED</name>
<dbReference type="EMBL" id="JAVCQK010000003">
    <property type="protein sequence ID" value="MFH7515151.1"/>
    <property type="molecule type" value="Genomic_DNA"/>
</dbReference>
<dbReference type="Proteomes" id="UP001610657">
    <property type="component" value="Unassembled WGS sequence"/>
</dbReference>
<accession>A0ABW7NIR6</accession>
<gene>
    <name evidence="1" type="ORF">RA271_08050</name>
</gene>
<sequence>MGGNVLNVSTLRGVLAIPVPCQADIPEKAPYIPRRRKAESFQLLTFITAISYGTGLHPMTLSL</sequence>
<dbReference type="GeneID" id="96217591"/>
<evidence type="ECO:0000313" key="2">
    <source>
        <dbReference type="Proteomes" id="UP001610657"/>
    </source>
</evidence>
<dbReference type="RefSeq" id="WP_147470812.1">
    <property type="nucleotide sequence ID" value="NZ_CP092923.1"/>
</dbReference>
<protein>
    <submittedName>
        <fullName evidence="1">Uncharacterized protein</fullName>
    </submittedName>
</protein>
<comment type="caution">
    <text evidence="1">The sequence shown here is derived from an EMBL/GenBank/DDBJ whole genome shotgun (WGS) entry which is preliminary data.</text>
</comment>
<proteinExistence type="predicted"/>